<evidence type="ECO:0000313" key="3">
    <source>
        <dbReference type="Proteomes" id="UP000678393"/>
    </source>
</evidence>
<dbReference type="Pfam" id="PF17826">
    <property type="entry name" value="DUF5588"/>
    <property type="match status" value="1"/>
</dbReference>
<feature type="repeat" description="TPR" evidence="1">
    <location>
        <begin position="61"/>
        <end position="94"/>
    </location>
</feature>
<dbReference type="OrthoDB" id="6334002at2759"/>
<dbReference type="SUPFAM" id="SSF48452">
    <property type="entry name" value="TPR-like"/>
    <property type="match status" value="1"/>
</dbReference>
<dbReference type="InterPro" id="IPR019734">
    <property type="entry name" value="TPR_rpt"/>
</dbReference>
<protein>
    <submittedName>
        <fullName evidence="2">Uncharacterized protein</fullName>
    </submittedName>
</protein>
<reference evidence="2" key="1">
    <citation type="submission" date="2021-04" db="EMBL/GenBank/DDBJ databases">
        <authorList>
            <consortium name="Molecular Ecology Group"/>
        </authorList>
    </citation>
    <scope>NUCLEOTIDE SEQUENCE</scope>
</reference>
<evidence type="ECO:0000313" key="2">
    <source>
        <dbReference type="EMBL" id="CAG5126388.1"/>
    </source>
</evidence>
<dbReference type="PROSITE" id="PS50005">
    <property type="entry name" value="TPR"/>
    <property type="match status" value="1"/>
</dbReference>
<dbReference type="EMBL" id="CAJHNH020002347">
    <property type="protein sequence ID" value="CAG5126388.1"/>
    <property type="molecule type" value="Genomic_DNA"/>
</dbReference>
<proteinExistence type="predicted"/>
<dbReference type="InterPro" id="IPR011990">
    <property type="entry name" value="TPR-like_helical_dom_sf"/>
</dbReference>
<evidence type="ECO:0000256" key="1">
    <source>
        <dbReference type="PROSITE-ProRule" id="PRU00339"/>
    </source>
</evidence>
<gene>
    <name evidence="2" type="ORF">CUNI_LOCUS11946</name>
</gene>
<dbReference type="PANTHER" id="PTHR31919:SF1">
    <property type="entry name" value="ZINC FINGERS AND HOMEOBOXES PROTEIN 1, ISOFORM 2"/>
    <property type="match status" value="1"/>
</dbReference>
<dbReference type="AlphaFoldDB" id="A0A8S3ZDZ3"/>
<dbReference type="Gene3D" id="1.25.40.10">
    <property type="entry name" value="Tetratricopeptide repeat domain"/>
    <property type="match status" value="1"/>
</dbReference>
<sequence length="225" mass="26335">MDLRLAFDDDDLNTTREKTRDDINLPYNVKTCSPQWFESVVESYQKNFVDTEAEVDLEQIPQIFKYSGDFHYHKQNYEIAAQRYKRSLELLPENNVLMRIDVKESLCRCYLYCGQTSESLQLARDMVSEMSNQDETHQRQALLLLSTVCEKMERWAECVECLEKLCTRHPYFAQCWDGLGDAYMKLYSHPSVDNGILVKEEAFNGGGHFNSEIHIVRPLTCYIRA</sequence>
<keyword evidence="3" id="KW-1185">Reference proteome</keyword>
<dbReference type="InterPro" id="IPR041404">
    <property type="entry name" value="DUF5588"/>
</dbReference>
<name>A0A8S3ZDZ3_9EUPU</name>
<accession>A0A8S3ZDZ3</accession>
<dbReference type="PANTHER" id="PTHR31919">
    <property type="entry name" value="ZINC FINGERS AND HOMEOBOXES PROTEIN 1, ISOFORM 2"/>
    <property type="match status" value="1"/>
</dbReference>
<comment type="caution">
    <text evidence="2">The sequence shown here is derived from an EMBL/GenBank/DDBJ whole genome shotgun (WGS) entry which is preliminary data.</text>
</comment>
<organism evidence="2 3">
    <name type="scientific">Candidula unifasciata</name>
    <dbReference type="NCBI Taxonomy" id="100452"/>
    <lineage>
        <taxon>Eukaryota</taxon>
        <taxon>Metazoa</taxon>
        <taxon>Spiralia</taxon>
        <taxon>Lophotrochozoa</taxon>
        <taxon>Mollusca</taxon>
        <taxon>Gastropoda</taxon>
        <taxon>Heterobranchia</taxon>
        <taxon>Euthyneura</taxon>
        <taxon>Panpulmonata</taxon>
        <taxon>Eupulmonata</taxon>
        <taxon>Stylommatophora</taxon>
        <taxon>Helicina</taxon>
        <taxon>Helicoidea</taxon>
        <taxon>Geomitridae</taxon>
        <taxon>Candidula</taxon>
    </lineage>
</organism>
<feature type="non-terminal residue" evidence="2">
    <location>
        <position position="225"/>
    </location>
</feature>
<keyword evidence="1" id="KW-0802">TPR repeat</keyword>
<dbReference type="Proteomes" id="UP000678393">
    <property type="component" value="Unassembled WGS sequence"/>
</dbReference>